<feature type="region of interest" description="Disordered" evidence="1">
    <location>
        <begin position="110"/>
        <end position="133"/>
    </location>
</feature>
<protein>
    <submittedName>
        <fullName evidence="2">Uncharacterized protein</fullName>
    </submittedName>
</protein>
<dbReference type="Proteomes" id="UP000245119">
    <property type="component" value="Linkage Group LG10"/>
</dbReference>
<feature type="compositionally biased region" description="Basic and acidic residues" evidence="1">
    <location>
        <begin position="181"/>
        <end position="196"/>
    </location>
</feature>
<name>A0A2T7NR98_POMCA</name>
<evidence type="ECO:0000313" key="2">
    <source>
        <dbReference type="EMBL" id="PVD23700.1"/>
    </source>
</evidence>
<accession>A0A2T7NR98</accession>
<comment type="caution">
    <text evidence="2">The sequence shown here is derived from an EMBL/GenBank/DDBJ whole genome shotgun (WGS) entry which is preliminary data.</text>
</comment>
<dbReference type="EMBL" id="PZQS01000010">
    <property type="protein sequence ID" value="PVD23700.1"/>
    <property type="molecule type" value="Genomic_DNA"/>
</dbReference>
<organism evidence="2 3">
    <name type="scientific">Pomacea canaliculata</name>
    <name type="common">Golden apple snail</name>
    <dbReference type="NCBI Taxonomy" id="400727"/>
    <lineage>
        <taxon>Eukaryota</taxon>
        <taxon>Metazoa</taxon>
        <taxon>Spiralia</taxon>
        <taxon>Lophotrochozoa</taxon>
        <taxon>Mollusca</taxon>
        <taxon>Gastropoda</taxon>
        <taxon>Caenogastropoda</taxon>
        <taxon>Architaenioglossa</taxon>
        <taxon>Ampullarioidea</taxon>
        <taxon>Ampullariidae</taxon>
        <taxon>Pomacea</taxon>
    </lineage>
</organism>
<evidence type="ECO:0000313" key="3">
    <source>
        <dbReference type="Proteomes" id="UP000245119"/>
    </source>
</evidence>
<reference evidence="2 3" key="1">
    <citation type="submission" date="2018-04" db="EMBL/GenBank/DDBJ databases">
        <title>The genome of golden apple snail Pomacea canaliculata provides insight into stress tolerance and invasive adaptation.</title>
        <authorList>
            <person name="Liu C."/>
            <person name="Liu B."/>
            <person name="Ren Y."/>
            <person name="Zhang Y."/>
            <person name="Wang H."/>
            <person name="Li S."/>
            <person name="Jiang F."/>
            <person name="Yin L."/>
            <person name="Zhang G."/>
            <person name="Qian W."/>
            <person name="Fan W."/>
        </authorList>
    </citation>
    <scope>NUCLEOTIDE SEQUENCE [LARGE SCALE GENOMIC DNA]</scope>
    <source>
        <strain evidence="2">SZHN2017</strain>
        <tissue evidence="2">Muscle</tissue>
    </source>
</reference>
<evidence type="ECO:0000256" key="1">
    <source>
        <dbReference type="SAM" id="MobiDB-lite"/>
    </source>
</evidence>
<feature type="region of interest" description="Disordered" evidence="1">
    <location>
        <begin position="167"/>
        <end position="196"/>
    </location>
</feature>
<keyword evidence="3" id="KW-1185">Reference proteome</keyword>
<gene>
    <name evidence="2" type="ORF">C0Q70_16973</name>
</gene>
<proteinExistence type="predicted"/>
<feature type="compositionally biased region" description="Basic and acidic residues" evidence="1">
    <location>
        <begin position="110"/>
        <end position="121"/>
    </location>
</feature>
<dbReference type="AlphaFoldDB" id="A0A2T7NR98"/>
<sequence length="216" mass="24911">MSRTLSFHQLEFVINQQLVFSYKKKAAEWTREESFLDTGSRIEFTYNQAKESQMLLPIGRFIIVTIVNISCEFRHKQTQGDAVWGWNTGTFIGEDQKNVKEDRCGCREDETKGESVVDGGDRGWGGQENHFPSLDRTADRYSESREQTLLCQPHHLSDNSGLGPITSFSNFLPAHATSPSRDQRRAQDERTDRPASTIRHADILFRFWTYKKERGE</sequence>